<dbReference type="EMBL" id="LCNT01000004">
    <property type="protein sequence ID" value="KKU61125.1"/>
    <property type="molecule type" value="Genomic_DNA"/>
</dbReference>
<gene>
    <name evidence="4" type="ORF">UX85_C0004G0046</name>
</gene>
<evidence type="ECO:0000256" key="2">
    <source>
        <dbReference type="ARBA" id="ARBA00022679"/>
    </source>
</evidence>
<dbReference type="PANTHER" id="PTHR43363">
    <property type="entry name" value="HYPOXANTHINE PHOSPHORIBOSYLTRANSFERASE"/>
    <property type="match status" value="1"/>
</dbReference>
<accession>A0A0G1UTU4</accession>
<dbReference type="InterPro" id="IPR000836">
    <property type="entry name" value="PRTase_dom"/>
</dbReference>
<organism evidence="4 5">
    <name type="scientific">Candidatus Beckwithbacteria bacterium GW2011_GWB1_47_15</name>
    <dbReference type="NCBI Taxonomy" id="1618371"/>
    <lineage>
        <taxon>Bacteria</taxon>
        <taxon>Candidatus Beckwithiibacteriota</taxon>
    </lineage>
</organism>
<keyword evidence="2 4" id="KW-0808">Transferase</keyword>
<name>A0A0G1UTU4_9BACT</name>
<dbReference type="Pfam" id="PF00156">
    <property type="entry name" value="Pribosyltran"/>
    <property type="match status" value="1"/>
</dbReference>
<evidence type="ECO:0000259" key="3">
    <source>
        <dbReference type="Pfam" id="PF00156"/>
    </source>
</evidence>
<keyword evidence="1 4" id="KW-0328">Glycosyltransferase</keyword>
<comment type="caution">
    <text evidence="4">The sequence shown here is derived from an EMBL/GenBank/DDBJ whole genome shotgun (WGS) entry which is preliminary data.</text>
</comment>
<dbReference type="AlphaFoldDB" id="A0A0G1UTU4"/>
<evidence type="ECO:0000256" key="1">
    <source>
        <dbReference type="ARBA" id="ARBA00022676"/>
    </source>
</evidence>
<protein>
    <submittedName>
        <fullName evidence="4">Phosphoribosyltransferase</fullName>
    </submittedName>
</protein>
<evidence type="ECO:0000313" key="4">
    <source>
        <dbReference type="EMBL" id="KKU61125.1"/>
    </source>
</evidence>
<sequence length="152" mass="17044">MAQKLTLSWQDIEADCKALAQKIPHSVDVIVAITKGGLPPATIIANKYLSRPHIVTLQLEEIAIEGQPGYQSKKVKIVSPLNIYPIENKKVLILDDVADSGQTLKKALTLVKTHQPQMITTAALHYKPRSRVKPDIFARQIDNDVWIVYPWE</sequence>
<dbReference type="CDD" id="cd06223">
    <property type="entry name" value="PRTases_typeI"/>
    <property type="match status" value="1"/>
</dbReference>
<dbReference type="PANTHER" id="PTHR43363:SF1">
    <property type="entry name" value="HYPOXANTHINE-GUANINE PHOSPHORIBOSYLTRANSFERASE"/>
    <property type="match status" value="1"/>
</dbReference>
<dbReference type="GO" id="GO:0016757">
    <property type="term" value="F:glycosyltransferase activity"/>
    <property type="evidence" value="ECO:0007669"/>
    <property type="project" value="UniProtKB-KW"/>
</dbReference>
<feature type="domain" description="Phosphoribosyltransferase" evidence="3">
    <location>
        <begin position="9"/>
        <end position="148"/>
    </location>
</feature>
<evidence type="ECO:0000313" key="5">
    <source>
        <dbReference type="Proteomes" id="UP000033860"/>
    </source>
</evidence>
<proteinExistence type="predicted"/>
<dbReference type="Gene3D" id="3.40.50.2020">
    <property type="match status" value="1"/>
</dbReference>
<dbReference type="Proteomes" id="UP000033860">
    <property type="component" value="Unassembled WGS sequence"/>
</dbReference>
<reference evidence="4 5" key="1">
    <citation type="journal article" date="2015" name="Nature">
        <title>rRNA introns, odd ribosomes, and small enigmatic genomes across a large radiation of phyla.</title>
        <authorList>
            <person name="Brown C.T."/>
            <person name="Hug L.A."/>
            <person name="Thomas B.C."/>
            <person name="Sharon I."/>
            <person name="Castelle C.J."/>
            <person name="Singh A."/>
            <person name="Wilkins M.J."/>
            <person name="Williams K.H."/>
            <person name="Banfield J.F."/>
        </authorList>
    </citation>
    <scope>NUCLEOTIDE SEQUENCE [LARGE SCALE GENOMIC DNA]</scope>
</reference>
<dbReference type="InterPro" id="IPR029057">
    <property type="entry name" value="PRTase-like"/>
</dbReference>
<dbReference type="SUPFAM" id="SSF53271">
    <property type="entry name" value="PRTase-like"/>
    <property type="match status" value="1"/>
</dbReference>